<protein>
    <submittedName>
        <fullName evidence="3">PEP-CTERM sorting domain-containing protein</fullName>
    </submittedName>
</protein>
<feature type="chain" id="PRO_5021885643" evidence="1">
    <location>
        <begin position="23"/>
        <end position="272"/>
    </location>
</feature>
<accession>A0A558DNR3</accession>
<evidence type="ECO:0000259" key="2">
    <source>
        <dbReference type="Pfam" id="PF07589"/>
    </source>
</evidence>
<dbReference type="EMBL" id="VMNH01000003">
    <property type="protein sequence ID" value="TVO78476.1"/>
    <property type="molecule type" value="Genomic_DNA"/>
</dbReference>
<dbReference type="Pfam" id="PF07589">
    <property type="entry name" value="PEP-CTERM"/>
    <property type="match status" value="1"/>
</dbReference>
<gene>
    <name evidence="3" type="ORF">FHP88_02095</name>
</gene>
<evidence type="ECO:0000256" key="1">
    <source>
        <dbReference type="SAM" id="SignalP"/>
    </source>
</evidence>
<evidence type="ECO:0000313" key="4">
    <source>
        <dbReference type="Proteomes" id="UP000316649"/>
    </source>
</evidence>
<proteinExistence type="predicted"/>
<feature type="domain" description="Ice-binding protein C-terminal" evidence="2">
    <location>
        <begin position="249"/>
        <end position="269"/>
    </location>
</feature>
<dbReference type="InterPro" id="IPR013424">
    <property type="entry name" value="Ice-binding_C"/>
</dbReference>
<reference evidence="3 4" key="1">
    <citation type="submission" date="2019-07" db="EMBL/GenBank/DDBJ databases">
        <title>The pathways for chlorine oxyanion respiration interact through the shared metabolite chlorate.</title>
        <authorList>
            <person name="Barnum T.P."/>
            <person name="Cheng Y."/>
            <person name="Hill K.A."/>
            <person name="Lucas L.N."/>
            <person name="Carlson H.K."/>
            <person name="Coates J.D."/>
        </authorList>
    </citation>
    <scope>NUCLEOTIDE SEQUENCE [LARGE SCALE GENOMIC DNA]</scope>
    <source>
        <strain evidence="3 4">BK-1</strain>
    </source>
</reference>
<dbReference type="RefSeq" id="WP_144357322.1">
    <property type="nucleotide sequence ID" value="NZ_VMNH01000003.1"/>
</dbReference>
<comment type="caution">
    <text evidence="3">The sequence shown here is derived from an EMBL/GenBank/DDBJ whole genome shotgun (WGS) entry which is preliminary data.</text>
</comment>
<name>A0A558DNR3_9GAMM</name>
<organism evidence="3 4">
    <name type="scientific">Sedimenticola selenatireducens</name>
    <dbReference type="NCBI Taxonomy" id="191960"/>
    <lineage>
        <taxon>Bacteria</taxon>
        <taxon>Pseudomonadati</taxon>
        <taxon>Pseudomonadota</taxon>
        <taxon>Gammaproteobacteria</taxon>
        <taxon>Chromatiales</taxon>
        <taxon>Sedimenticolaceae</taxon>
        <taxon>Sedimenticola</taxon>
    </lineage>
</organism>
<dbReference type="NCBIfam" id="TIGR02595">
    <property type="entry name" value="PEP_CTERM"/>
    <property type="match status" value="1"/>
</dbReference>
<dbReference type="AlphaFoldDB" id="A0A558DNR3"/>
<keyword evidence="4" id="KW-1185">Reference proteome</keyword>
<evidence type="ECO:0000313" key="3">
    <source>
        <dbReference type="EMBL" id="TVO78476.1"/>
    </source>
</evidence>
<sequence length="272" mass="28898">MKIVKKIGGVLIAALISTPAFSGNILLTQFDYTGYTEMKANLEAVGHTVTIVDARTGGSLATSLASGSYDSLFVWDLTSTSYLNQADRDAVQTFYGAHNSVVMDSRSYGYHFQPNNASEVALIQNVAAAFDSFSGGIWFGTDHNPDWTMNVNPILAQLGFDLITGSHDNAVNDVDPASILLTGVTTTDLWGSGASVGHVSLGIQPNGVDMRYHFGHSSAASGAIPYISANFGDYIAPNEDPNDHNTNNVPEPATLALFGLGLLGFGWKRSKV</sequence>
<dbReference type="Proteomes" id="UP000316649">
    <property type="component" value="Unassembled WGS sequence"/>
</dbReference>
<keyword evidence="1" id="KW-0732">Signal</keyword>
<feature type="signal peptide" evidence="1">
    <location>
        <begin position="1"/>
        <end position="22"/>
    </location>
</feature>
<dbReference type="OrthoDB" id="7107823at2"/>